<evidence type="ECO:0000313" key="2">
    <source>
        <dbReference type="EMBL" id="PKI37358.1"/>
    </source>
</evidence>
<reference evidence="2 3" key="1">
    <citation type="submission" date="2017-11" db="EMBL/GenBank/DDBJ databases">
        <title>De-novo sequencing of pomegranate (Punica granatum L.) genome.</title>
        <authorList>
            <person name="Akparov Z."/>
            <person name="Amiraslanov A."/>
            <person name="Hajiyeva S."/>
            <person name="Abbasov M."/>
            <person name="Kaur K."/>
            <person name="Hamwieh A."/>
            <person name="Solovyev V."/>
            <person name="Salamov A."/>
            <person name="Braich B."/>
            <person name="Kosarev P."/>
            <person name="Mahmoud A."/>
            <person name="Hajiyev E."/>
            <person name="Babayeva S."/>
            <person name="Izzatullayeva V."/>
            <person name="Mammadov A."/>
            <person name="Mammadov A."/>
            <person name="Sharifova S."/>
            <person name="Ojaghi J."/>
            <person name="Eynullazada K."/>
            <person name="Bayramov B."/>
            <person name="Abdulazimova A."/>
            <person name="Shahmuradov I."/>
        </authorList>
    </citation>
    <scope>NUCLEOTIDE SEQUENCE [LARGE SCALE GENOMIC DNA]</scope>
    <source>
        <strain evidence="3">cv. AG2017</strain>
        <tissue evidence="2">Leaf</tissue>
    </source>
</reference>
<comment type="caution">
    <text evidence="2">The sequence shown here is derived from an EMBL/GenBank/DDBJ whole genome shotgun (WGS) entry which is preliminary data.</text>
</comment>
<dbReference type="AlphaFoldDB" id="A0A2I0I082"/>
<evidence type="ECO:0000313" key="3">
    <source>
        <dbReference type="Proteomes" id="UP000233551"/>
    </source>
</evidence>
<organism evidence="2 3">
    <name type="scientific">Punica granatum</name>
    <name type="common">Pomegranate</name>
    <dbReference type="NCBI Taxonomy" id="22663"/>
    <lineage>
        <taxon>Eukaryota</taxon>
        <taxon>Viridiplantae</taxon>
        <taxon>Streptophyta</taxon>
        <taxon>Embryophyta</taxon>
        <taxon>Tracheophyta</taxon>
        <taxon>Spermatophyta</taxon>
        <taxon>Magnoliopsida</taxon>
        <taxon>eudicotyledons</taxon>
        <taxon>Gunneridae</taxon>
        <taxon>Pentapetalae</taxon>
        <taxon>rosids</taxon>
        <taxon>malvids</taxon>
        <taxon>Myrtales</taxon>
        <taxon>Lythraceae</taxon>
        <taxon>Punica</taxon>
    </lineage>
</organism>
<proteinExistence type="predicted"/>
<feature type="compositionally biased region" description="Polar residues" evidence="1">
    <location>
        <begin position="106"/>
        <end position="132"/>
    </location>
</feature>
<dbReference type="EMBL" id="PGOL01004423">
    <property type="protein sequence ID" value="PKI37358.1"/>
    <property type="molecule type" value="Genomic_DNA"/>
</dbReference>
<dbReference type="Proteomes" id="UP000233551">
    <property type="component" value="Unassembled WGS sequence"/>
</dbReference>
<evidence type="ECO:0000256" key="1">
    <source>
        <dbReference type="SAM" id="MobiDB-lite"/>
    </source>
</evidence>
<name>A0A2I0I082_PUNGR</name>
<gene>
    <name evidence="2" type="ORF">CRG98_042235</name>
</gene>
<protein>
    <submittedName>
        <fullName evidence="2">Uncharacterized protein</fullName>
    </submittedName>
</protein>
<feature type="compositionally biased region" description="Basic and acidic residues" evidence="1">
    <location>
        <begin position="53"/>
        <end position="72"/>
    </location>
</feature>
<feature type="region of interest" description="Disordered" evidence="1">
    <location>
        <begin position="13"/>
        <end position="149"/>
    </location>
</feature>
<keyword evidence="3" id="KW-1185">Reference proteome</keyword>
<sequence length="149" mass="15927">MVRSFYPENCRISSCNMPAIGQGESSSPFAPKQLPTGLTHGPINGPNMAQHQESIDMRRDPGFKAPTRELARDPISTGLTRDPIPIPPGPQSVDSSQLGSALAPENSISPGPTSTVEPIISSSPDPSHTLIQSPRHIKMPSEILDGRQQ</sequence>
<accession>A0A2I0I082</accession>